<dbReference type="AlphaFoldDB" id="A0A285Q0A7"/>
<reference evidence="2" key="1">
    <citation type="submission" date="2017-09" db="EMBL/GenBank/DDBJ databases">
        <authorList>
            <person name="Shetty A S."/>
        </authorList>
    </citation>
    <scope>NUCLEOTIDE SEQUENCE [LARGE SCALE GENOMIC DNA]</scope>
</reference>
<protein>
    <submittedName>
        <fullName evidence="1">Coenzyme PQQ synthesis protein D (PqqD)</fullName>
    </submittedName>
</protein>
<accession>A0A285Q0A7</accession>
<gene>
    <name evidence="1" type="ORF">EHLA_2886</name>
</gene>
<evidence type="ECO:0000313" key="2">
    <source>
        <dbReference type="Proteomes" id="UP000217549"/>
    </source>
</evidence>
<sequence length="124" mass="14760">MTKQKIDKNYLDYIPVKNPDIEYETNEKGTITVFIRWEGFFNKIAQKFFHRPKVSSIDLDDYGSFVWGIIDDKKDIYTLSKELDQKFPNMEKSLSRLIKFLEILKDHHLITYSEKKSNSNIKTC</sequence>
<evidence type="ECO:0000313" key="1">
    <source>
        <dbReference type="EMBL" id="SOB73440.1"/>
    </source>
</evidence>
<keyword evidence="2" id="KW-1185">Reference proteome</keyword>
<dbReference type="KEGG" id="ehl:EHLA_2886"/>
<name>A0A285Q0A7_9FIRM</name>
<organism evidence="1 2">
    <name type="scientific">Anaerobutyricum hallii</name>
    <dbReference type="NCBI Taxonomy" id="39488"/>
    <lineage>
        <taxon>Bacteria</taxon>
        <taxon>Bacillati</taxon>
        <taxon>Bacillota</taxon>
        <taxon>Clostridia</taxon>
        <taxon>Lachnospirales</taxon>
        <taxon>Lachnospiraceae</taxon>
        <taxon>Anaerobutyricum</taxon>
    </lineage>
</organism>
<dbReference type="RefSeq" id="WP_096241188.1">
    <property type="nucleotide sequence ID" value="NZ_LT907978.1"/>
</dbReference>
<dbReference type="STRING" id="39488.ERS852450_00643"/>
<dbReference type="EMBL" id="LT907978">
    <property type="protein sequence ID" value="SOB73440.1"/>
    <property type="molecule type" value="Genomic_DNA"/>
</dbReference>
<dbReference type="Proteomes" id="UP000217549">
    <property type="component" value="Chromosome I"/>
</dbReference>
<proteinExistence type="predicted"/>